<dbReference type="AlphaFoldDB" id="A0A7Y6EWV5"/>
<accession>A0A7Y6EWV5</accession>
<comment type="caution">
    <text evidence="2">The sequence shown here is derived from an EMBL/GenBank/DDBJ whole genome shotgun (WGS) entry which is preliminary data.</text>
</comment>
<sequence length="74" mass="9052">MNHRHLSRRYDRLYYVLSVRMERKLLKLISVLILLLVVYQILLQVPYFKKNVTYIDRMEGTPIQPESSTEREQR</sequence>
<dbReference type="EMBL" id="JABMCB010000198">
    <property type="protein sequence ID" value="NUU78191.1"/>
    <property type="molecule type" value="Genomic_DNA"/>
</dbReference>
<keyword evidence="1" id="KW-1133">Transmembrane helix</keyword>
<keyword evidence="1" id="KW-0812">Transmembrane</keyword>
<keyword evidence="1" id="KW-0472">Membrane</keyword>
<evidence type="ECO:0000313" key="3">
    <source>
        <dbReference type="Proteomes" id="UP000526125"/>
    </source>
</evidence>
<evidence type="ECO:0000256" key="1">
    <source>
        <dbReference type="SAM" id="Phobius"/>
    </source>
</evidence>
<organism evidence="2 3">
    <name type="scientific">Paenibacillus xylanilyticus</name>
    <dbReference type="NCBI Taxonomy" id="248903"/>
    <lineage>
        <taxon>Bacteria</taxon>
        <taxon>Bacillati</taxon>
        <taxon>Bacillota</taxon>
        <taxon>Bacilli</taxon>
        <taxon>Bacillales</taxon>
        <taxon>Paenibacillaceae</taxon>
        <taxon>Paenibacillus</taxon>
    </lineage>
</organism>
<feature type="transmembrane region" description="Helical" evidence="1">
    <location>
        <begin position="25"/>
        <end position="42"/>
    </location>
</feature>
<evidence type="ECO:0000313" key="2">
    <source>
        <dbReference type="EMBL" id="NUU78191.1"/>
    </source>
</evidence>
<keyword evidence="3" id="KW-1185">Reference proteome</keyword>
<protein>
    <submittedName>
        <fullName evidence="2">Uncharacterized protein</fullName>
    </submittedName>
</protein>
<dbReference type="Proteomes" id="UP000526125">
    <property type="component" value="Unassembled WGS sequence"/>
</dbReference>
<reference evidence="2 3" key="1">
    <citation type="submission" date="2020-05" db="EMBL/GenBank/DDBJ databases">
        <title>Genome Sequencing of Type Strains.</title>
        <authorList>
            <person name="Lemaire J.F."/>
            <person name="Inderbitzin P."/>
            <person name="Gregorio O.A."/>
            <person name="Collins S.B."/>
            <person name="Wespe N."/>
            <person name="Knight-Connoni V."/>
        </authorList>
    </citation>
    <scope>NUCLEOTIDE SEQUENCE [LARGE SCALE GENOMIC DNA]</scope>
    <source>
        <strain evidence="2 3">LMG 21957</strain>
    </source>
</reference>
<dbReference type="RefSeq" id="WP_175397831.1">
    <property type="nucleotide sequence ID" value="NZ_JABMCB010000198.1"/>
</dbReference>
<gene>
    <name evidence="2" type="ORF">HP552_23550</name>
</gene>
<proteinExistence type="predicted"/>
<name>A0A7Y6EWV5_9BACL</name>